<dbReference type="InterPro" id="IPR004821">
    <property type="entry name" value="Cyt_trans-like"/>
</dbReference>
<evidence type="ECO:0000256" key="4">
    <source>
        <dbReference type="ARBA" id="ARBA00022642"/>
    </source>
</evidence>
<evidence type="ECO:0000256" key="5">
    <source>
        <dbReference type="ARBA" id="ARBA00022679"/>
    </source>
</evidence>
<dbReference type="RefSeq" id="WP_006626970.1">
    <property type="nucleotide sequence ID" value="NZ_ADFR01000003.1"/>
</dbReference>
<evidence type="ECO:0000256" key="10">
    <source>
        <dbReference type="ARBA" id="ARBA00048721"/>
    </source>
</evidence>
<reference evidence="13" key="1">
    <citation type="submission" date="2009-12" db="EMBL/GenBank/DDBJ databases">
        <title>Sequence of Clostridiales genomosp. BVAB3 str. UPII9-5.</title>
        <authorList>
            <person name="Madupu R."/>
            <person name="Durkin A.S."/>
            <person name="Torralba M."/>
            <person name="Methe B."/>
            <person name="Sutton G.G."/>
            <person name="Strausberg R.L."/>
            <person name="Nelson K.E."/>
        </authorList>
    </citation>
    <scope>NUCLEOTIDE SEQUENCE [LARGE SCALE GENOMIC DNA]</scope>
    <source>
        <strain evidence="13">W1219</strain>
    </source>
</reference>
<evidence type="ECO:0000259" key="11">
    <source>
        <dbReference type="Pfam" id="PF01467"/>
    </source>
</evidence>
<protein>
    <recommendedName>
        <fullName evidence="3">nicotinate-nucleotide adenylyltransferase</fullName>
        <ecNumber evidence="3">2.7.7.18</ecNumber>
    </recommendedName>
</protein>
<gene>
    <name evidence="12" type="ORF">HMPREF9013_0224</name>
</gene>
<accession>D2MNJ9</accession>
<keyword evidence="5 12" id="KW-0808">Transferase</keyword>
<dbReference type="GO" id="GO:0004515">
    <property type="term" value="F:nicotinate-nucleotide adenylyltransferase activity"/>
    <property type="evidence" value="ECO:0007669"/>
    <property type="project" value="UniProtKB-EC"/>
</dbReference>
<keyword evidence="4" id="KW-0662">Pyridine nucleotide biosynthesis</keyword>
<name>D2MNJ9_9FIRM</name>
<dbReference type="GO" id="GO:0009435">
    <property type="term" value="P:NAD+ biosynthetic process"/>
    <property type="evidence" value="ECO:0007669"/>
    <property type="project" value="InterPro"/>
</dbReference>
<proteinExistence type="predicted"/>
<comment type="pathway">
    <text evidence="2">Cofactor biosynthesis; NAD(+) biosynthesis; deamido-NAD(+) from nicotinate D-ribonucleotide: step 1/1.</text>
</comment>
<dbReference type="Proteomes" id="UP000005017">
    <property type="component" value="Unassembled WGS sequence"/>
</dbReference>
<dbReference type="OrthoDB" id="5295945at2"/>
<dbReference type="EC" id="2.7.7.18" evidence="3"/>
<dbReference type="Gene3D" id="3.40.50.620">
    <property type="entry name" value="HUPs"/>
    <property type="match status" value="1"/>
</dbReference>
<evidence type="ECO:0000256" key="9">
    <source>
        <dbReference type="ARBA" id="ARBA00023027"/>
    </source>
</evidence>
<evidence type="ECO:0000313" key="12">
    <source>
        <dbReference type="EMBL" id="EFC06021.1"/>
    </source>
</evidence>
<dbReference type="AlphaFoldDB" id="D2MNJ9"/>
<dbReference type="EMBL" id="ADFR01000003">
    <property type="protein sequence ID" value="EFC06021.1"/>
    <property type="molecule type" value="Genomic_DNA"/>
</dbReference>
<dbReference type="InterPro" id="IPR014729">
    <property type="entry name" value="Rossmann-like_a/b/a_fold"/>
</dbReference>
<dbReference type="PANTHER" id="PTHR39321">
    <property type="entry name" value="NICOTINATE-NUCLEOTIDE ADENYLYLTRANSFERASE-RELATED"/>
    <property type="match status" value="1"/>
</dbReference>
<dbReference type="InterPro" id="IPR005248">
    <property type="entry name" value="NadD/NMNAT"/>
</dbReference>
<comment type="catalytic activity">
    <reaction evidence="10">
        <text>nicotinate beta-D-ribonucleotide + ATP + H(+) = deamido-NAD(+) + diphosphate</text>
        <dbReference type="Rhea" id="RHEA:22860"/>
        <dbReference type="ChEBI" id="CHEBI:15378"/>
        <dbReference type="ChEBI" id="CHEBI:30616"/>
        <dbReference type="ChEBI" id="CHEBI:33019"/>
        <dbReference type="ChEBI" id="CHEBI:57502"/>
        <dbReference type="ChEBI" id="CHEBI:58437"/>
        <dbReference type="EC" id="2.7.7.18"/>
    </reaction>
</comment>
<keyword evidence="7" id="KW-0547">Nucleotide-binding</keyword>
<dbReference type="GO" id="GO:0005524">
    <property type="term" value="F:ATP binding"/>
    <property type="evidence" value="ECO:0007669"/>
    <property type="project" value="UniProtKB-KW"/>
</dbReference>
<evidence type="ECO:0000256" key="7">
    <source>
        <dbReference type="ARBA" id="ARBA00022741"/>
    </source>
</evidence>
<evidence type="ECO:0000256" key="2">
    <source>
        <dbReference type="ARBA" id="ARBA00005019"/>
    </source>
</evidence>
<sequence length="201" mass="23508">MKALLFGGAFNPVTRAHVELAQLALEKTGRECVIFLPSQSHYIEKDEQKNYALSEKQRLYLLKKCQESRPWMKVSHYDLDQESQPRTYQSLQAMKKEGYDCALLMGDDQFLKMESTWLYGENIAKEFGIVCLEREKKVLEEVKKHPFLMKLMPYVQVIVSPGWSRTVSSSQIRFWLQDMDSYKEELEKVLPFSLAVLQEVL</sequence>
<keyword evidence="8" id="KW-0067">ATP-binding</keyword>
<keyword evidence="13" id="KW-1185">Reference proteome</keyword>
<evidence type="ECO:0000313" key="13">
    <source>
        <dbReference type="Proteomes" id="UP000005017"/>
    </source>
</evidence>
<comment type="caution">
    <text evidence="12">The sequence shown here is derived from an EMBL/GenBank/DDBJ whole genome shotgun (WGS) entry which is preliminary data.</text>
</comment>
<evidence type="ECO:0000256" key="3">
    <source>
        <dbReference type="ARBA" id="ARBA00012389"/>
    </source>
</evidence>
<evidence type="ECO:0000256" key="8">
    <source>
        <dbReference type="ARBA" id="ARBA00022840"/>
    </source>
</evidence>
<dbReference type="PANTHER" id="PTHR39321:SF3">
    <property type="entry name" value="PHOSPHOPANTETHEINE ADENYLYLTRANSFERASE"/>
    <property type="match status" value="1"/>
</dbReference>
<organism evidence="12 13">
    <name type="scientific">Bulleidia extructa W1219</name>
    <dbReference type="NCBI Taxonomy" id="679192"/>
    <lineage>
        <taxon>Bacteria</taxon>
        <taxon>Bacillati</taxon>
        <taxon>Bacillota</taxon>
        <taxon>Erysipelotrichia</taxon>
        <taxon>Erysipelotrichales</taxon>
        <taxon>Erysipelotrichaceae</taxon>
        <taxon>Bulleidia</taxon>
    </lineage>
</organism>
<evidence type="ECO:0000256" key="1">
    <source>
        <dbReference type="ARBA" id="ARBA00002324"/>
    </source>
</evidence>
<keyword evidence="9" id="KW-0520">NAD</keyword>
<dbReference type="eggNOG" id="COG1057">
    <property type="taxonomic scope" value="Bacteria"/>
</dbReference>
<feature type="domain" description="Cytidyltransferase-like" evidence="11">
    <location>
        <begin position="5"/>
        <end position="173"/>
    </location>
</feature>
<dbReference type="STRING" id="679192.HMPREF9013_0224"/>
<dbReference type="SUPFAM" id="SSF52374">
    <property type="entry name" value="Nucleotidylyl transferase"/>
    <property type="match status" value="1"/>
</dbReference>
<dbReference type="Pfam" id="PF01467">
    <property type="entry name" value="CTP_transf_like"/>
    <property type="match status" value="1"/>
</dbReference>
<comment type="function">
    <text evidence="1">Catalyzes the reversible adenylation of nicotinate mononucleotide (NaMN) to nicotinic acid adenine dinucleotide (NaAD).</text>
</comment>
<keyword evidence="6 12" id="KW-0548">Nucleotidyltransferase</keyword>
<evidence type="ECO:0000256" key="6">
    <source>
        <dbReference type="ARBA" id="ARBA00022695"/>
    </source>
</evidence>